<comment type="caution">
    <text evidence="2">The sequence shown here is derived from an EMBL/GenBank/DDBJ whole genome shotgun (WGS) entry which is preliminary data.</text>
</comment>
<dbReference type="NCBIfam" id="TIGR02833">
    <property type="entry name" value="spore_III_AB"/>
    <property type="match status" value="1"/>
</dbReference>
<reference evidence="2 3" key="1">
    <citation type="journal article" date="2017" name="Int. J. Syst. Evol. Microbiol.">
        <title>Bacillus mangrovi sp. nov., isolated from a sediment sample from a mangrove forest.</title>
        <authorList>
            <person name="Gupta V."/>
            <person name="Singh P.K."/>
            <person name="Korpole S."/>
            <person name="Tanuku N.R.S."/>
            <person name="Pinnaka A.K."/>
        </authorList>
    </citation>
    <scope>NUCLEOTIDE SEQUENCE [LARGE SCALE GENOMIC DNA]</scope>
    <source>
        <strain evidence="2 3">KCTC 33872</strain>
    </source>
</reference>
<proteinExistence type="predicted"/>
<dbReference type="Proteomes" id="UP000434639">
    <property type="component" value="Unassembled WGS sequence"/>
</dbReference>
<dbReference type="PIRSF" id="PIRSF021435">
    <property type="entry name" value="SpoIIIAB"/>
    <property type="match status" value="1"/>
</dbReference>
<organism evidence="2 3">
    <name type="scientific">Metabacillus mangrovi</name>
    <dbReference type="NCBI Taxonomy" id="1491830"/>
    <lineage>
        <taxon>Bacteria</taxon>
        <taxon>Bacillati</taxon>
        <taxon>Bacillota</taxon>
        <taxon>Bacilli</taxon>
        <taxon>Bacillales</taxon>
        <taxon>Bacillaceae</taxon>
        <taxon>Metabacillus</taxon>
    </lineage>
</organism>
<dbReference type="Pfam" id="PF09548">
    <property type="entry name" value="Spore_III_AB"/>
    <property type="match status" value="1"/>
</dbReference>
<dbReference type="OrthoDB" id="1957909at2"/>
<keyword evidence="1" id="KW-0472">Membrane</keyword>
<gene>
    <name evidence="2" type="ORF">GKZ89_03015</name>
</gene>
<feature type="transmembrane region" description="Helical" evidence="1">
    <location>
        <begin position="6"/>
        <end position="26"/>
    </location>
</feature>
<dbReference type="AlphaFoldDB" id="A0A7X2V3U2"/>
<evidence type="ECO:0000313" key="2">
    <source>
        <dbReference type="EMBL" id="MTH52363.1"/>
    </source>
</evidence>
<name>A0A7X2V3U2_9BACI</name>
<keyword evidence="1" id="KW-0812">Transmembrane</keyword>
<keyword evidence="3" id="KW-1185">Reference proteome</keyword>
<evidence type="ECO:0000313" key="3">
    <source>
        <dbReference type="Proteomes" id="UP000434639"/>
    </source>
</evidence>
<protein>
    <submittedName>
        <fullName evidence="2">Stage III sporulation protein SpoAB</fullName>
    </submittedName>
</protein>
<dbReference type="InterPro" id="IPR014198">
    <property type="entry name" value="Spore_III_AB"/>
</dbReference>
<accession>A0A7X2V3U2</accession>
<sequence length="171" mass="18893">MVKLIGAAMILLASTWIGFEIAGRFGSRTRLLREMKVALQSLEAEIVFSQKPLKSAADDLSNQLGKPLSLFFSRFSTILTSGGGDTKAAWSESLEQLAAASTLKKGELEVMRQFGETLGRHDLISQQKHIKLAMVHLEREEAEAQDNQSRYEKMIKSLGFLSGLLLVIVLL</sequence>
<dbReference type="EMBL" id="WMIB01000001">
    <property type="protein sequence ID" value="MTH52363.1"/>
    <property type="molecule type" value="Genomic_DNA"/>
</dbReference>
<evidence type="ECO:0000256" key="1">
    <source>
        <dbReference type="SAM" id="Phobius"/>
    </source>
</evidence>
<dbReference type="RefSeq" id="WP_155110869.1">
    <property type="nucleotide sequence ID" value="NZ_WMIB01000001.1"/>
</dbReference>
<keyword evidence="1" id="KW-1133">Transmembrane helix</keyword>